<dbReference type="InterPro" id="IPR029026">
    <property type="entry name" value="tRNA_m1G_MTases_N"/>
</dbReference>
<dbReference type="Pfam" id="PF00588">
    <property type="entry name" value="SpoU_methylase"/>
    <property type="match status" value="1"/>
</dbReference>
<dbReference type="InterPro" id="IPR053888">
    <property type="entry name" value="MRM3-like_sub_bind"/>
</dbReference>
<evidence type="ECO:0000256" key="1">
    <source>
        <dbReference type="ARBA" id="ARBA00007228"/>
    </source>
</evidence>
<evidence type="ECO:0000313" key="5">
    <source>
        <dbReference type="EMBL" id="PMP69412.1"/>
    </source>
</evidence>
<name>A0A2J6WGC9_9BACT</name>
<dbReference type="GO" id="GO:0006396">
    <property type="term" value="P:RNA processing"/>
    <property type="evidence" value="ECO:0007669"/>
    <property type="project" value="InterPro"/>
</dbReference>
<keyword evidence="2" id="KW-0489">Methyltransferase</keyword>
<dbReference type="AlphaFoldDB" id="A0A2J6WGC9"/>
<reference evidence="5 6" key="1">
    <citation type="submission" date="2018-01" db="EMBL/GenBank/DDBJ databases">
        <title>Metagenomic assembled genomes from two thermal pools in the Uzon Caldera, Kamchatka, Russia.</title>
        <authorList>
            <person name="Wilkins L."/>
            <person name="Ettinger C."/>
        </authorList>
    </citation>
    <scope>NUCLEOTIDE SEQUENCE [LARGE SCALE GENOMIC DNA]</scope>
    <source>
        <strain evidence="5">ZAV-04</strain>
    </source>
</reference>
<dbReference type="SMART" id="SM00967">
    <property type="entry name" value="SpoU_sub_bind"/>
    <property type="match status" value="1"/>
</dbReference>
<dbReference type="CDD" id="cd18095">
    <property type="entry name" value="SpoU-like_rRNA-MTase"/>
    <property type="match status" value="1"/>
</dbReference>
<evidence type="ECO:0000313" key="6">
    <source>
        <dbReference type="Proteomes" id="UP000242288"/>
    </source>
</evidence>
<accession>A0A2J6WGC9</accession>
<dbReference type="PANTHER" id="PTHR43191">
    <property type="entry name" value="RRNA METHYLTRANSFERASE 3"/>
    <property type="match status" value="1"/>
</dbReference>
<sequence length="258" mass="28948">MKWIQSIENPFIKEIRRIKKQPNEKIFIEGINLIESALESCFVRIEKVLVTKQFMEKYGEKFFQDKELEIVGISEEISKKISDTVTPQGIFSVASFKMKNLNEVKNPTLITIVDKVQDPGNLGTIIRASEALGADAVLIIPGTCNPLSGKVLRASAGSIFFIPVIKASVRETEEFIAQCRLTLVITDLKAKLLCFDMDYTQPIAVAFGNESHGVSEELRKISHINCRIPHKGKTESLNVAMAATVLLYEVLRQRFKAF</sequence>
<dbReference type="GO" id="GO:0032259">
    <property type="term" value="P:methylation"/>
    <property type="evidence" value="ECO:0007669"/>
    <property type="project" value="UniProtKB-KW"/>
</dbReference>
<dbReference type="InterPro" id="IPR029064">
    <property type="entry name" value="Ribosomal_eL30-like_sf"/>
</dbReference>
<dbReference type="InterPro" id="IPR029028">
    <property type="entry name" value="Alpha/beta_knot_MTases"/>
</dbReference>
<proteinExistence type="inferred from homology"/>
<dbReference type="Gene3D" id="3.40.1280.10">
    <property type="match status" value="1"/>
</dbReference>
<organism evidence="5 6">
    <name type="scientific">Thermodesulfovibrio aggregans</name>
    <dbReference type="NCBI Taxonomy" id="86166"/>
    <lineage>
        <taxon>Bacteria</taxon>
        <taxon>Pseudomonadati</taxon>
        <taxon>Nitrospirota</taxon>
        <taxon>Thermodesulfovibrionia</taxon>
        <taxon>Thermodesulfovibrionales</taxon>
        <taxon>Thermodesulfovibrionaceae</taxon>
        <taxon>Thermodesulfovibrio</taxon>
    </lineage>
</organism>
<dbReference type="InterPro" id="IPR013123">
    <property type="entry name" value="SpoU_subst-bd"/>
</dbReference>
<dbReference type="Pfam" id="PF22435">
    <property type="entry name" value="MRM3-like_sub_bind"/>
    <property type="match status" value="1"/>
</dbReference>
<protein>
    <recommendedName>
        <fullName evidence="4">RNA 2-O ribose methyltransferase substrate binding domain-containing protein</fullName>
    </recommendedName>
</protein>
<evidence type="ECO:0000256" key="2">
    <source>
        <dbReference type="ARBA" id="ARBA00022603"/>
    </source>
</evidence>
<dbReference type="Proteomes" id="UP000242288">
    <property type="component" value="Unassembled WGS sequence"/>
</dbReference>
<dbReference type="EMBL" id="PNIO01000061">
    <property type="protein sequence ID" value="PMP69412.1"/>
    <property type="molecule type" value="Genomic_DNA"/>
</dbReference>
<dbReference type="SUPFAM" id="SSF55315">
    <property type="entry name" value="L30e-like"/>
    <property type="match status" value="1"/>
</dbReference>
<dbReference type="PANTHER" id="PTHR43191:SF2">
    <property type="entry name" value="RRNA METHYLTRANSFERASE 3, MITOCHONDRIAL"/>
    <property type="match status" value="1"/>
</dbReference>
<dbReference type="SUPFAM" id="SSF75217">
    <property type="entry name" value="alpha/beta knot"/>
    <property type="match status" value="1"/>
</dbReference>
<dbReference type="InterPro" id="IPR001537">
    <property type="entry name" value="SpoU_MeTrfase"/>
</dbReference>
<dbReference type="GO" id="GO:0008173">
    <property type="term" value="F:RNA methyltransferase activity"/>
    <property type="evidence" value="ECO:0007669"/>
    <property type="project" value="InterPro"/>
</dbReference>
<comment type="caution">
    <text evidence="5">The sequence shown here is derived from an EMBL/GenBank/DDBJ whole genome shotgun (WGS) entry which is preliminary data.</text>
</comment>
<dbReference type="Gene3D" id="3.30.1330.30">
    <property type="match status" value="1"/>
</dbReference>
<evidence type="ECO:0000256" key="3">
    <source>
        <dbReference type="ARBA" id="ARBA00022679"/>
    </source>
</evidence>
<evidence type="ECO:0000259" key="4">
    <source>
        <dbReference type="SMART" id="SM00967"/>
    </source>
</evidence>
<feature type="domain" description="RNA 2-O ribose methyltransferase substrate binding" evidence="4">
    <location>
        <begin position="27"/>
        <end position="100"/>
    </location>
</feature>
<dbReference type="InterPro" id="IPR051259">
    <property type="entry name" value="rRNA_Methyltransferase"/>
</dbReference>
<dbReference type="GO" id="GO:0005737">
    <property type="term" value="C:cytoplasm"/>
    <property type="evidence" value="ECO:0007669"/>
    <property type="project" value="UniProtKB-ARBA"/>
</dbReference>
<keyword evidence="3" id="KW-0808">Transferase</keyword>
<dbReference type="GO" id="GO:0003723">
    <property type="term" value="F:RNA binding"/>
    <property type="evidence" value="ECO:0007669"/>
    <property type="project" value="InterPro"/>
</dbReference>
<comment type="similarity">
    <text evidence="1">Belongs to the class IV-like SAM-binding methyltransferase superfamily. RNA methyltransferase TrmH family.</text>
</comment>
<gene>
    <name evidence="5" type="ORF">C0186_06820</name>
</gene>